<reference evidence="1" key="1">
    <citation type="journal article" date="2015" name="Nature">
        <title>Complex archaea that bridge the gap between prokaryotes and eukaryotes.</title>
        <authorList>
            <person name="Spang A."/>
            <person name="Saw J.H."/>
            <person name="Jorgensen S.L."/>
            <person name="Zaremba-Niedzwiedzka K."/>
            <person name="Martijn J."/>
            <person name="Lind A.E."/>
            <person name="van Eijk R."/>
            <person name="Schleper C."/>
            <person name="Guy L."/>
            <person name="Ettema T.J."/>
        </authorList>
    </citation>
    <scope>NUCLEOTIDE SEQUENCE</scope>
</reference>
<proteinExistence type="predicted"/>
<dbReference type="AlphaFoldDB" id="A0A0F8Y3C9"/>
<protein>
    <submittedName>
        <fullName evidence="1">Uncharacterized protein</fullName>
    </submittedName>
</protein>
<organism evidence="1">
    <name type="scientific">marine sediment metagenome</name>
    <dbReference type="NCBI Taxonomy" id="412755"/>
    <lineage>
        <taxon>unclassified sequences</taxon>
        <taxon>metagenomes</taxon>
        <taxon>ecological metagenomes</taxon>
    </lineage>
</organism>
<evidence type="ECO:0000313" key="1">
    <source>
        <dbReference type="EMBL" id="KKK48729.1"/>
    </source>
</evidence>
<name>A0A0F8Y3C9_9ZZZZ</name>
<comment type="caution">
    <text evidence="1">The sequence shown here is derived from an EMBL/GenBank/DDBJ whole genome shotgun (WGS) entry which is preliminary data.</text>
</comment>
<accession>A0A0F8Y3C9</accession>
<gene>
    <name evidence="1" type="ORF">LCGC14_3142210</name>
</gene>
<feature type="non-terminal residue" evidence="1">
    <location>
        <position position="40"/>
    </location>
</feature>
<sequence>MALNKTDKSFKILINKEFTTDPDTGGRSYYQEYGSDTLNL</sequence>
<dbReference type="EMBL" id="LAZR01068918">
    <property type="protein sequence ID" value="KKK48729.1"/>
    <property type="molecule type" value="Genomic_DNA"/>
</dbReference>